<gene>
    <name evidence="2" type="ORF">POSPLADRAFT_1157206</name>
</gene>
<dbReference type="AlphaFoldDB" id="A0A1X6MN23"/>
<dbReference type="STRING" id="670580.A0A1X6MN23"/>
<dbReference type="OrthoDB" id="3222453at2759"/>
<organism evidence="2 3">
    <name type="scientific">Postia placenta MAD-698-R-SB12</name>
    <dbReference type="NCBI Taxonomy" id="670580"/>
    <lineage>
        <taxon>Eukaryota</taxon>
        <taxon>Fungi</taxon>
        <taxon>Dikarya</taxon>
        <taxon>Basidiomycota</taxon>
        <taxon>Agaricomycotina</taxon>
        <taxon>Agaricomycetes</taxon>
        <taxon>Polyporales</taxon>
        <taxon>Adustoporiaceae</taxon>
        <taxon>Rhodonia</taxon>
    </lineage>
</organism>
<dbReference type="EMBL" id="KZ110608">
    <property type="protein sequence ID" value="OSX57493.1"/>
    <property type="molecule type" value="Genomic_DNA"/>
</dbReference>
<accession>A0A1X6MN23</accession>
<feature type="region of interest" description="Disordered" evidence="1">
    <location>
        <begin position="292"/>
        <end position="318"/>
    </location>
</feature>
<feature type="region of interest" description="Disordered" evidence="1">
    <location>
        <begin position="224"/>
        <end position="260"/>
    </location>
</feature>
<dbReference type="GeneID" id="36332093"/>
<protein>
    <submittedName>
        <fullName evidence="2">Uncharacterized protein</fullName>
    </submittedName>
</protein>
<proteinExistence type="predicted"/>
<sequence length="467" mass="51664">MTSAQAVYFEQLSKLKYGYPLWDPEPQNGSVELQIGDVGIVFHGVFSRIFNAMRPEGDPLNVDGVPEGYLPLDLGRNPPKMERLNDLPPGPLCSHTITHIHASAEVSAGVAGHGASLDFRFRCSDKQGAILITKEAIDRNFLLPNNRIVQYIRRHYKSWYQFAIQDRGYAIGIDDIMFVSGWAKTADWAVAAFTQGGNSAELSFDGNFGKPASISASFSVSHEESPILQQNSGPRARREDVVAQDSNARNARYSGRHSAVSGHHRRDQCVFFHYYMVKPRVLRTPKVIRAAAGFHEPGRSPNNDSDNGSGSESTISSQSVDVKNIPWDQQPHNPVKLLLDYILEALTAFNLVQHSDAELAVASDRDVHTLMEGRASVGLEVILAEIRPHVYVDGSGLGTIHDYATSEGDHDKIQGILQEKLSQSTSPVAGSSENDETREEDLFSAEFLEWFPQSLHGENEKRNLTIE</sequence>
<dbReference type="Proteomes" id="UP000194127">
    <property type="component" value="Unassembled WGS sequence"/>
</dbReference>
<evidence type="ECO:0000256" key="1">
    <source>
        <dbReference type="SAM" id="MobiDB-lite"/>
    </source>
</evidence>
<keyword evidence="3" id="KW-1185">Reference proteome</keyword>
<dbReference type="RefSeq" id="XP_024334287.1">
    <property type="nucleotide sequence ID" value="XM_024487144.1"/>
</dbReference>
<evidence type="ECO:0000313" key="3">
    <source>
        <dbReference type="Proteomes" id="UP000194127"/>
    </source>
</evidence>
<evidence type="ECO:0000313" key="2">
    <source>
        <dbReference type="EMBL" id="OSX57493.1"/>
    </source>
</evidence>
<feature type="region of interest" description="Disordered" evidence="1">
    <location>
        <begin position="420"/>
        <end position="439"/>
    </location>
</feature>
<reference evidence="2 3" key="1">
    <citation type="submission" date="2017-04" db="EMBL/GenBank/DDBJ databases">
        <title>Genome Sequence of the Model Brown-Rot Fungus Postia placenta SB12.</title>
        <authorList>
            <consortium name="DOE Joint Genome Institute"/>
            <person name="Gaskell J."/>
            <person name="Kersten P."/>
            <person name="Larrondo L.F."/>
            <person name="Canessa P."/>
            <person name="Martinez D."/>
            <person name="Hibbett D."/>
            <person name="Schmoll M."/>
            <person name="Kubicek C.P."/>
            <person name="Martinez A.T."/>
            <person name="Yadav J."/>
            <person name="Master E."/>
            <person name="Magnuson J.K."/>
            <person name="James T."/>
            <person name="Yaver D."/>
            <person name="Berka R."/>
            <person name="Labutti K."/>
            <person name="Lipzen A."/>
            <person name="Aerts A."/>
            <person name="Barry K."/>
            <person name="Henrissat B."/>
            <person name="Blanchette R."/>
            <person name="Grigoriev I."/>
            <person name="Cullen D."/>
        </authorList>
    </citation>
    <scope>NUCLEOTIDE SEQUENCE [LARGE SCALE GENOMIC DNA]</scope>
    <source>
        <strain evidence="2 3">MAD-698-R-SB12</strain>
    </source>
</reference>
<feature type="compositionally biased region" description="Polar residues" evidence="1">
    <location>
        <begin position="420"/>
        <end position="432"/>
    </location>
</feature>
<feature type="compositionally biased region" description="Low complexity" evidence="1">
    <location>
        <begin position="302"/>
        <end position="318"/>
    </location>
</feature>
<name>A0A1X6MN23_9APHY</name>